<dbReference type="InterPro" id="IPR028082">
    <property type="entry name" value="Peripla_BP_I"/>
</dbReference>
<keyword evidence="1" id="KW-0812">Transmembrane</keyword>
<dbReference type="Proteomes" id="UP000579153">
    <property type="component" value="Unassembled WGS sequence"/>
</dbReference>
<dbReference type="EMBL" id="JACHMB010000001">
    <property type="protein sequence ID" value="MBB5776964.1"/>
    <property type="molecule type" value="Genomic_DNA"/>
</dbReference>
<gene>
    <name evidence="2" type="ORF">HD596_003720</name>
</gene>
<dbReference type="Gene3D" id="3.40.50.2300">
    <property type="match status" value="2"/>
</dbReference>
<dbReference type="AlphaFoldDB" id="A0A7W9G4F3"/>
<reference evidence="2 3" key="1">
    <citation type="submission" date="2020-08" db="EMBL/GenBank/DDBJ databases">
        <title>Sequencing the genomes of 1000 actinobacteria strains.</title>
        <authorList>
            <person name="Klenk H.-P."/>
        </authorList>
    </citation>
    <scope>NUCLEOTIDE SEQUENCE [LARGE SCALE GENOMIC DNA]</scope>
    <source>
        <strain evidence="2 3">DSM 45507</strain>
    </source>
</reference>
<keyword evidence="3" id="KW-1185">Reference proteome</keyword>
<feature type="transmembrane region" description="Helical" evidence="1">
    <location>
        <begin position="25"/>
        <end position="44"/>
    </location>
</feature>
<accession>A0A7W9G4F3</accession>
<protein>
    <recommendedName>
        <fullName evidence="4">ABC-type branched-chain amino acid transport system, substrate-binding protein</fullName>
    </recommendedName>
</protein>
<evidence type="ECO:0000256" key="1">
    <source>
        <dbReference type="SAM" id="Phobius"/>
    </source>
</evidence>
<keyword evidence="1" id="KW-1133">Transmembrane helix</keyword>
<name>A0A7W9G4F3_9ACTN</name>
<evidence type="ECO:0000313" key="3">
    <source>
        <dbReference type="Proteomes" id="UP000579153"/>
    </source>
</evidence>
<comment type="caution">
    <text evidence="2">The sequence shown here is derived from an EMBL/GenBank/DDBJ whole genome shotgun (WGS) entry which is preliminary data.</text>
</comment>
<dbReference type="SUPFAM" id="SSF53822">
    <property type="entry name" value="Periplasmic binding protein-like I"/>
    <property type="match status" value="1"/>
</dbReference>
<sequence>MSSISDAGLQIEPAPAYVRRRRRRWTALGALVAVLVATGLTFALRAPSRLTDASDAFDPSLADIMERIHAENDNVIAKHPGEYVTILLLLPMSGDVTETGMGFDTIRHALQGSHLAQLWRNREQSAAPYIRLLVGNISSDAWEDTVTDLEGRVRSERILAVTGLGNSVEATRRVIDRLSKSKIAMVAAVITSDELQRHEALVRMAPLNSDEAAALVRFAGQAVPALKPVVVMDTKPGDSYSRTLGEAYDKTLARVVDAKRRGRPLTFDSTVNASSTVIGNIADTICGSDANAVFYAGRARGLPALLRGLSLSRPCAQRDISVFAGDDTSEQAHLVQSPIWEDNGGRIRLYYTALAHSANVTDHGSRVLPAIKARFGNGDEKGYVRLFPTESLDDGHAIMHHDAVYVAIKAIDRYAKDDLARLGPQEVAAMLRSGTIDVQGAGGDITIDRDGNPLRREIPVLRLTPYGATVFAAWSSPEPAGAARQ</sequence>
<proteinExistence type="predicted"/>
<dbReference type="RefSeq" id="WP_185070528.1">
    <property type="nucleotide sequence ID" value="NZ_JACHMB010000001.1"/>
</dbReference>
<evidence type="ECO:0008006" key="4">
    <source>
        <dbReference type="Google" id="ProtNLM"/>
    </source>
</evidence>
<organism evidence="2 3">
    <name type="scientific">Nonomuraea jabiensis</name>
    <dbReference type="NCBI Taxonomy" id="882448"/>
    <lineage>
        <taxon>Bacteria</taxon>
        <taxon>Bacillati</taxon>
        <taxon>Actinomycetota</taxon>
        <taxon>Actinomycetes</taxon>
        <taxon>Streptosporangiales</taxon>
        <taxon>Streptosporangiaceae</taxon>
        <taxon>Nonomuraea</taxon>
    </lineage>
</organism>
<keyword evidence="1" id="KW-0472">Membrane</keyword>
<evidence type="ECO:0000313" key="2">
    <source>
        <dbReference type="EMBL" id="MBB5776964.1"/>
    </source>
</evidence>